<protein>
    <submittedName>
        <fullName evidence="1">Uncharacterized protein</fullName>
    </submittedName>
</protein>
<reference evidence="1 2" key="1">
    <citation type="submission" date="2024-01" db="EMBL/GenBank/DDBJ databases">
        <title>Genome assemblies of Stephania.</title>
        <authorList>
            <person name="Yang L."/>
        </authorList>
    </citation>
    <scope>NUCLEOTIDE SEQUENCE [LARGE SCALE GENOMIC DNA]</scope>
    <source>
        <strain evidence="1">YNDBR</strain>
        <tissue evidence="1">Leaf</tissue>
    </source>
</reference>
<dbReference type="EMBL" id="JBBNAF010000006">
    <property type="protein sequence ID" value="KAK9134481.1"/>
    <property type="molecule type" value="Genomic_DNA"/>
</dbReference>
<dbReference type="PANTHER" id="PTHR36316">
    <property type="entry name" value="OS06G0213900 PROTEIN"/>
    <property type="match status" value="1"/>
</dbReference>
<accession>A0AAP0JI45</accession>
<evidence type="ECO:0000313" key="1">
    <source>
        <dbReference type="EMBL" id="KAK9134481.1"/>
    </source>
</evidence>
<dbReference type="AlphaFoldDB" id="A0AAP0JI45"/>
<comment type="caution">
    <text evidence="1">The sequence shown here is derived from an EMBL/GenBank/DDBJ whole genome shotgun (WGS) entry which is preliminary data.</text>
</comment>
<name>A0AAP0JI45_9MAGN</name>
<organism evidence="1 2">
    <name type="scientific">Stephania yunnanensis</name>
    <dbReference type="NCBI Taxonomy" id="152371"/>
    <lineage>
        <taxon>Eukaryota</taxon>
        <taxon>Viridiplantae</taxon>
        <taxon>Streptophyta</taxon>
        <taxon>Embryophyta</taxon>
        <taxon>Tracheophyta</taxon>
        <taxon>Spermatophyta</taxon>
        <taxon>Magnoliopsida</taxon>
        <taxon>Ranunculales</taxon>
        <taxon>Menispermaceae</taxon>
        <taxon>Menispermoideae</taxon>
        <taxon>Cissampelideae</taxon>
        <taxon>Stephania</taxon>
    </lineage>
</organism>
<keyword evidence="2" id="KW-1185">Reference proteome</keyword>
<dbReference type="Proteomes" id="UP001420932">
    <property type="component" value="Unassembled WGS sequence"/>
</dbReference>
<evidence type="ECO:0000313" key="2">
    <source>
        <dbReference type="Proteomes" id="UP001420932"/>
    </source>
</evidence>
<sequence>MRCVLSGAPLISLIRDILWYGDAASYDRVRLALPRLCDPDPVAPAFGGLELLGYLSILFHLTLISRNPTGFYLPGLGILVFDRVRSETSKARRRHLAIYSRISERPSSRTLVKDSFIQLFAITGILLLSMRSLGQKCRINDLQDENSALRYERDSLTERRNRIQRSLLDEAALDPTDLFASRLRVVFGNDRG</sequence>
<gene>
    <name evidence="1" type="ORF">Syun_013811</name>
</gene>
<proteinExistence type="predicted"/>
<dbReference type="PANTHER" id="PTHR36316:SF1">
    <property type="entry name" value="OS06G0213900 PROTEIN"/>
    <property type="match status" value="1"/>
</dbReference>